<dbReference type="EMBL" id="JACXJA010000027">
    <property type="protein sequence ID" value="MBD2864138.1"/>
    <property type="molecule type" value="Genomic_DNA"/>
</dbReference>
<accession>A0A927H1A6</accession>
<comment type="caution">
    <text evidence="1">The sequence shown here is derived from an EMBL/GenBank/DDBJ whole genome shotgun (WGS) entry which is preliminary data.</text>
</comment>
<evidence type="ECO:0000313" key="1">
    <source>
        <dbReference type="EMBL" id="MBD2864138.1"/>
    </source>
</evidence>
<dbReference type="Proteomes" id="UP000639396">
    <property type="component" value="Unassembled WGS sequence"/>
</dbReference>
<dbReference type="InterPro" id="IPR009229">
    <property type="entry name" value="AgrD"/>
</dbReference>
<keyword evidence="2" id="KW-1185">Reference proteome</keyword>
<name>A0A927H1A6_9BACL</name>
<dbReference type="AlphaFoldDB" id="A0A927H1A6"/>
<protein>
    <submittedName>
        <fullName evidence="1">Cyclic lactone autoinducer peptide</fullName>
    </submittedName>
</protein>
<proteinExistence type="predicted"/>
<reference evidence="1" key="1">
    <citation type="submission" date="2020-09" db="EMBL/GenBank/DDBJ databases">
        <title>A novel bacterium of genus Paenibacillus, isolated from South China Sea.</title>
        <authorList>
            <person name="Huang H."/>
            <person name="Mo K."/>
            <person name="Hu Y."/>
        </authorList>
    </citation>
    <scope>NUCLEOTIDE SEQUENCE</scope>
    <source>
        <strain evidence="1">IB182363</strain>
    </source>
</reference>
<sequence length="43" mass="5006">MKRYTAQLASGFLTVFAYVFVQPLCTWFFHKPEVPAELLKKQA</sequence>
<dbReference type="NCBIfam" id="TIGR04223">
    <property type="entry name" value="quorum_AgrD"/>
    <property type="match status" value="1"/>
</dbReference>
<organism evidence="1 2">
    <name type="scientific">Paenibacillus oceani</name>
    <dbReference type="NCBI Taxonomy" id="2772510"/>
    <lineage>
        <taxon>Bacteria</taxon>
        <taxon>Bacillati</taxon>
        <taxon>Bacillota</taxon>
        <taxon>Bacilli</taxon>
        <taxon>Bacillales</taxon>
        <taxon>Paenibacillaceae</taxon>
        <taxon>Paenibacillus</taxon>
    </lineage>
</organism>
<dbReference type="RefSeq" id="WP_190929765.1">
    <property type="nucleotide sequence ID" value="NZ_JACXJA010000027.1"/>
</dbReference>
<gene>
    <name evidence="1" type="ORF">IDH45_19330</name>
</gene>
<evidence type="ECO:0000313" key="2">
    <source>
        <dbReference type="Proteomes" id="UP000639396"/>
    </source>
</evidence>